<reference evidence="2 3" key="1">
    <citation type="journal article" date="2009" name="J. Bacteriol.">
        <title>Draft genome sequence of the extremely acidophilic bacterium Acidithiobacillus caldus ATCC 51756 reveals metabolic versatility in the genus Acidithiobacillus.</title>
        <authorList>
            <person name="Valdes J."/>
            <person name="Quatrini R."/>
            <person name="Hallberg K."/>
            <person name="Dopson M."/>
            <person name="Valenzuela P.D."/>
            <person name="Holmes D.S."/>
        </authorList>
    </citation>
    <scope>NUCLEOTIDE SEQUENCE [LARGE SCALE GENOMIC DNA]</scope>
    <source>
        <strain evidence="3">ATCC 51756 / DSM 8584 / KU</strain>
    </source>
</reference>
<dbReference type="GeneID" id="92931456"/>
<evidence type="ECO:0000313" key="2">
    <source>
        <dbReference type="EMBL" id="AIA55116.1"/>
    </source>
</evidence>
<dbReference type="Pfam" id="PF16823">
    <property type="entry name" value="tPilZ"/>
    <property type="match status" value="1"/>
</dbReference>
<dbReference type="InterPro" id="IPR031800">
    <property type="entry name" value="PilZ_atypical"/>
</dbReference>
<name>A0A059ZYP6_ACICK</name>
<dbReference type="AlphaFoldDB" id="A0A059ZYP6"/>
<dbReference type="KEGG" id="acz:Acaty_c1248"/>
<dbReference type="Proteomes" id="UP000005522">
    <property type="component" value="Chromosome"/>
</dbReference>
<organism evidence="2 3">
    <name type="scientific">Acidithiobacillus caldus (strain ATCC 51756 / DSM 8584 / KU)</name>
    <dbReference type="NCBI Taxonomy" id="637389"/>
    <lineage>
        <taxon>Bacteria</taxon>
        <taxon>Pseudomonadati</taxon>
        <taxon>Pseudomonadota</taxon>
        <taxon>Acidithiobacillia</taxon>
        <taxon>Acidithiobacillales</taxon>
        <taxon>Acidithiobacillaceae</taxon>
        <taxon>Acidithiobacillus</taxon>
    </lineage>
</organism>
<proteinExistence type="predicted"/>
<dbReference type="RefSeq" id="WP_004871976.1">
    <property type="nucleotide sequence ID" value="NZ_CP005986.1"/>
</dbReference>
<dbReference type="HOGENOM" id="CLU_120988_0_0_6"/>
<dbReference type="EMBL" id="CP005986">
    <property type="protein sequence ID" value="AIA55116.1"/>
    <property type="molecule type" value="Genomic_DNA"/>
</dbReference>
<protein>
    <recommendedName>
        <fullName evidence="1">Cyclic di-GMP receptor atypical PilZ domain-containing protein</fullName>
    </recommendedName>
</protein>
<evidence type="ECO:0000259" key="1">
    <source>
        <dbReference type="Pfam" id="PF16823"/>
    </source>
</evidence>
<accession>A0A059ZYP6</accession>
<sequence length="177" mass="19428">MGIAAVELCGRFPLAWYSAPEDDPACAAIMDANLVLLKALLLDGDGPTKEDDEHGVLPALHTKIDLLLLMMSKGLRGLEPLPESVYCCMDAQQLRWRGQPAGTPPSPEGPGALALYLRPNMAIPLILPGSLMKDLPGSEGDWSGRFAHRLSETVQECLDRLIFRYHRRSVARSREKP</sequence>
<gene>
    <name evidence="2" type="ORF">Acaty_c1248</name>
</gene>
<dbReference type="eggNOG" id="ENOG5033CX7">
    <property type="taxonomic scope" value="Bacteria"/>
</dbReference>
<evidence type="ECO:0000313" key="3">
    <source>
        <dbReference type="Proteomes" id="UP000005522"/>
    </source>
</evidence>
<feature type="domain" description="Cyclic di-GMP receptor atypical PilZ" evidence="1">
    <location>
        <begin position="54"/>
        <end position="174"/>
    </location>
</feature>